<name>A0A1I0DWR8_9FIRM</name>
<evidence type="ECO:0000313" key="7">
    <source>
        <dbReference type="EMBL" id="SET37139.1"/>
    </source>
</evidence>
<keyword evidence="8" id="KW-1185">Reference proteome</keyword>
<evidence type="ECO:0000256" key="3">
    <source>
        <dbReference type="ARBA" id="ARBA00022989"/>
    </source>
</evidence>
<feature type="domain" description="ABC-2 type transporter transmembrane" evidence="6">
    <location>
        <begin position="18"/>
        <end position="337"/>
    </location>
</feature>
<dbReference type="Gene3D" id="3.40.1710.10">
    <property type="entry name" value="abc type-2 transporter like domain"/>
    <property type="match status" value="1"/>
</dbReference>
<dbReference type="Pfam" id="PF12698">
    <property type="entry name" value="ABC2_membrane_3"/>
    <property type="match status" value="1"/>
</dbReference>
<feature type="transmembrane region" description="Helical" evidence="5">
    <location>
        <begin position="226"/>
        <end position="248"/>
    </location>
</feature>
<dbReference type="STRING" id="29364.SAMN04487772_11730"/>
<dbReference type="GO" id="GO:0140359">
    <property type="term" value="F:ABC-type transporter activity"/>
    <property type="evidence" value="ECO:0007669"/>
    <property type="project" value="InterPro"/>
</dbReference>
<feature type="transmembrane region" description="Helical" evidence="5">
    <location>
        <begin position="257"/>
        <end position="279"/>
    </location>
</feature>
<keyword evidence="4 5" id="KW-0472">Membrane</keyword>
<sequence>MNVCKLTLKLIMQKRKIIMIGSAVFLVLVLLVDKNLYKEEDKIPVLLINSDEDTPLTKHFKTYMEEYVKFCKTSISDESQLMEALFYDGITCEIQIPPQFTSNYMKGKTGDIVRLQLNENEDSVLVDSLISRYLQLLGQSSREGGNLQDRLAKVDSALKQDVQRVLEKKENTDREKFVVYVNYMLYAILLIIFVWTVFVLDNLKKDGIHKHNQLIVDNPDSIYRKAIGVCIVMAMGLALVMLGVGCLIKKISFDEPAFIMIVINVINFVIFCVALSALIGLSLKSIKYIDVLAQMLVLGVSFISGVFVRQDMLPVQLQTFMKYCPTFLYVKVNNEWSKLEEIDLHAIRSFVADEGMCLCISLTFILIALTIGEKKVKMDL</sequence>
<dbReference type="OrthoDB" id="9774039at2"/>
<organism evidence="7 8">
    <name type="scientific">[Clostridium] polysaccharolyticum</name>
    <dbReference type="NCBI Taxonomy" id="29364"/>
    <lineage>
        <taxon>Bacteria</taxon>
        <taxon>Bacillati</taxon>
        <taxon>Bacillota</taxon>
        <taxon>Clostridia</taxon>
        <taxon>Lachnospirales</taxon>
        <taxon>Lachnospiraceae</taxon>
    </lineage>
</organism>
<keyword evidence="3 5" id="KW-1133">Transmembrane helix</keyword>
<accession>A0A1I0DWR8</accession>
<evidence type="ECO:0000256" key="1">
    <source>
        <dbReference type="ARBA" id="ARBA00004141"/>
    </source>
</evidence>
<feature type="transmembrane region" description="Helical" evidence="5">
    <location>
        <begin position="291"/>
        <end position="308"/>
    </location>
</feature>
<keyword evidence="2 5" id="KW-0812">Transmembrane</keyword>
<dbReference type="Proteomes" id="UP000199800">
    <property type="component" value="Unassembled WGS sequence"/>
</dbReference>
<dbReference type="EMBL" id="FOHN01000017">
    <property type="protein sequence ID" value="SET37139.1"/>
    <property type="molecule type" value="Genomic_DNA"/>
</dbReference>
<comment type="subcellular location">
    <subcellularLocation>
        <location evidence="1">Membrane</location>
        <topology evidence="1">Multi-pass membrane protein</topology>
    </subcellularLocation>
</comment>
<protein>
    <submittedName>
        <fullName evidence="7">ABC-2 family transporter protein</fullName>
    </submittedName>
</protein>
<dbReference type="GO" id="GO:0016020">
    <property type="term" value="C:membrane"/>
    <property type="evidence" value="ECO:0007669"/>
    <property type="project" value="UniProtKB-SubCell"/>
</dbReference>
<dbReference type="RefSeq" id="WP_092478300.1">
    <property type="nucleotide sequence ID" value="NZ_FOHN01000017.1"/>
</dbReference>
<feature type="transmembrane region" description="Helical" evidence="5">
    <location>
        <begin position="177"/>
        <end position="198"/>
    </location>
</feature>
<evidence type="ECO:0000256" key="5">
    <source>
        <dbReference type="SAM" id="Phobius"/>
    </source>
</evidence>
<evidence type="ECO:0000256" key="2">
    <source>
        <dbReference type="ARBA" id="ARBA00022692"/>
    </source>
</evidence>
<feature type="transmembrane region" description="Helical" evidence="5">
    <location>
        <begin position="16"/>
        <end position="32"/>
    </location>
</feature>
<dbReference type="AlphaFoldDB" id="A0A1I0DWR8"/>
<dbReference type="InterPro" id="IPR013525">
    <property type="entry name" value="ABC2_TM"/>
</dbReference>
<reference evidence="7 8" key="1">
    <citation type="submission" date="2016-10" db="EMBL/GenBank/DDBJ databases">
        <authorList>
            <person name="de Groot N.N."/>
        </authorList>
    </citation>
    <scope>NUCLEOTIDE SEQUENCE [LARGE SCALE GENOMIC DNA]</scope>
    <source>
        <strain evidence="7 8">DSM 1801</strain>
    </source>
</reference>
<gene>
    <name evidence="7" type="ORF">SAMN04487772_11730</name>
</gene>
<evidence type="ECO:0000259" key="6">
    <source>
        <dbReference type="Pfam" id="PF12698"/>
    </source>
</evidence>
<feature type="transmembrane region" description="Helical" evidence="5">
    <location>
        <begin position="355"/>
        <end position="372"/>
    </location>
</feature>
<evidence type="ECO:0000313" key="8">
    <source>
        <dbReference type="Proteomes" id="UP000199800"/>
    </source>
</evidence>
<proteinExistence type="predicted"/>
<evidence type="ECO:0000256" key="4">
    <source>
        <dbReference type="ARBA" id="ARBA00023136"/>
    </source>
</evidence>